<dbReference type="PROSITE" id="PS51257">
    <property type="entry name" value="PROKAR_LIPOPROTEIN"/>
    <property type="match status" value="1"/>
</dbReference>
<accession>A0A559K6E4</accession>
<keyword evidence="1" id="KW-0472">Membrane</keyword>
<feature type="transmembrane region" description="Helical" evidence="1">
    <location>
        <begin position="6"/>
        <end position="25"/>
    </location>
</feature>
<dbReference type="EMBL" id="VNJI01000033">
    <property type="protein sequence ID" value="TVY07712.1"/>
    <property type="molecule type" value="Genomic_DNA"/>
</dbReference>
<dbReference type="InterPro" id="IPR019277">
    <property type="entry name" value="DUF2304"/>
</dbReference>
<organism evidence="2 3">
    <name type="scientific">Paenibacillus cremeus</name>
    <dbReference type="NCBI Taxonomy" id="2163881"/>
    <lineage>
        <taxon>Bacteria</taxon>
        <taxon>Bacillati</taxon>
        <taxon>Bacillota</taxon>
        <taxon>Bacilli</taxon>
        <taxon>Bacillales</taxon>
        <taxon>Paenibacillaceae</taxon>
        <taxon>Paenibacillus</taxon>
    </lineage>
</organism>
<keyword evidence="1" id="KW-0812">Transmembrane</keyword>
<evidence type="ECO:0000313" key="3">
    <source>
        <dbReference type="Proteomes" id="UP000317036"/>
    </source>
</evidence>
<gene>
    <name evidence="2" type="ORF">FPZ49_22800</name>
</gene>
<keyword evidence="3" id="KW-1185">Reference proteome</keyword>
<protein>
    <submittedName>
        <fullName evidence="2">DUF2304 domain-containing protein</fullName>
    </submittedName>
</protein>
<sequence>MNSTLKLFILCCGIGFSCGVMYLLLKKKINERHSIIWLGGVTSILVITAFPEWFDKLAVSVGVSYPPALLFLLSILVLALVVLYQSMQISILNEKLKELVQYMALEQPGLKSDEKCDARAD</sequence>
<dbReference type="Proteomes" id="UP000317036">
    <property type="component" value="Unassembled WGS sequence"/>
</dbReference>
<keyword evidence="1" id="KW-1133">Transmembrane helix</keyword>
<evidence type="ECO:0000313" key="2">
    <source>
        <dbReference type="EMBL" id="TVY07712.1"/>
    </source>
</evidence>
<dbReference type="AlphaFoldDB" id="A0A559K6E4"/>
<comment type="caution">
    <text evidence="2">The sequence shown here is derived from an EMBL/GenBank/DDBJ whole genome shotgun (WGS) entry which is preliminary data.</text>
</comment>
<feature type="transmembrane region" description="Helical" evidence="1">
    <location>
        <begin position="34"/>
        <end position="53"/>
    </location>
</feature>
<dbReference type="RefSeq" id="WP_144851333.1">
    <property type="nucleotide sequence ID" value="NZ_VNJI01000033.1"/>
</dbReference>
<proteinExistence type="predicted"/>
<feature type="transmembrane region" description="Helical" evidence="1">
    <location>
        <begin position="65"/>
        <end position="84"/>
    </location>
</feature>
<evidence type="ECO:0000256" key="1">
    <source>
        <dbReference type="SAM" id="Phobius"/>
    </source>
</evidence>
<dbReference type="Pfam" id="PF10066">
    <property type="entry name" value="DUF2304"/>
    <property type="match status" value="1"/>
</dbReference>
<dbReference type="OrthoDB" id="2970510at2"/>
<reference evidence="2 3" key="1">
    <citation type="submission" date="2019-07" db="EMBL/GenBank/DDBJ databases">
        <authorList>
            <person name="Kim J."/>
        </authorList>
    </citation>
    <scope>NUCLEOTIDE SEQUENCE [LARGE SCALE GENOMIC DNA]</scope>
    <source>
        <strain evidence="2 3">JC52</strain>
    </source>
</reference>
<name>A0A559K6E4_9BACL</name>